<dbReference type="EMBL" id="CAXKWB010038434">
    <property type="protein sequence ID" value="CAL4151650.1"/>
    <property type="molecule type" value="Genomic_DNA"/>
</dbReference>
<protein>
    <submittedName>
        <fullName evidence="1">Uncharacterized protein</fullName>
    </submittedName>
</protein>
<proteinExistence type="predicted"/>
<name>A0AAV2S116_MEGNR</name>
<keyword evidence="2" id="KW-1185">Reference proteome</keyword>
<sequence length="106" mass="12438">MSTILVTIHNFPPAVAPLYNLHFPHRQEHPREHCLLHIHSHNQARHLGFHHCVFPMKYCHQNIVIHSQKNNHYSCHLDHFSLDCLPDYSFDRPPGNHLENLPGGYL</sequence>
<organism evidence="1 2">
    <name type="scientific">Meganyctiphanes norvegica</name>
    <name type="common">Northern krill</name>
    <name type="synonym">Thysanopoda norvegica</name>
    <dbReference type="NCBI Taxonomy" id="48144"/>
    <lineage>
        <taxon>Eukaryota</taxon>
        <taxon>Metazoa</taxon>
        <taxon>Ecdysozoa</taxon>
        <taxon>Arthropoda</taxon>
        <taxon>Crustacea</taxon>
        <taxon>Multicrustacea</taxon>
        <taxon>Malacostraca</taxon>
        <taxon>Eumalacostraca</taxon>
        <taxon>Eucarida</taxon>
        <taxon>Euphausiacea</taxon>
        <taxon>Euphausiidae</taxon>
        <taxon>Meganyctiphanes</taxon>
    </lineage>
</organism>
<gene>
    <name evidence="1" type="ORF">MNOR_LOCUS30813</name>
</gene>
<accession>A0AAV2S116</accession>
<reference evidence="1 2" key="1">
    <citation type="submission" date="2024-05" db="EMBL/GenBank/DDBJ databases">
        <authorList>
            <person name="Wallberg A."/>
        </authorList>
    </citation>
    <scope>NUCLEOTIDE SEQUENCE [LARGE SCALE GENOMIC DNA]</scope>
</reference>
<dbReference type="Proteomes" id="UP001497623">
    <property type="component" value="Unassembled WGS sequence"/>
</dbReference>
<evidence type="ECO:0000313" key="1">
    <source>
        <dbReference type="EMBL" id="CAL4151650.1"/>
    </source>
</evidence>
<dbReference type="AlphaFoldDB" id="A0AAV2S116"/>
<comment type="caution">
    <text evidence="1">The sequence shown here is derived from an EMBL/GenBank/DDBJ whole genome shotgun (WGS) entry which is preliminary data.</text>
</comment>
<evidence type="ECO:0000313" key="2">
    <source>
        <dbReference type="Proteomes" id="UP001497623"/>
    </source>
</evidence>